<protein>
    <submittedName>
        <fullName evidence="1">Allantoate amidohydrolase</fullName>
    </submittedName>
</protein>
<gene>
    <name evidence="1" type="ORF">NCTC13032_03512</name>
</gene>
<evidence type="ECO:0000313" key="2">
    <source>
        <dbReference type="Proteomes" id="UP000310719"/>
    </source>
</evidence>
<proteinExistence type="predicted"/>
<dbReference type="GO" id="GO:0016787">
    <property type="term" value="F:hydrolase activity"/>
    <property type="evidence" value="ECO:0007669"/>
    <property type="project" value="UniProtKB-KW"/>
</dbReference>
<dbReference type="AlphaFoldDB" id="A0A4U9HUR2"/>
<organism evidence="1 2">
    <name type="scientific">Leclercia adecarboxylata</name>
    <dbReference type="NCBI Taxonomy" id="83655"/>
    <lineage>
        <taxon>Bacteria</taxon>
        <taxon>Pseudomonadati</taxon>
        <taxon>Pseudomonadota</taxon>
        <taxon>Gammaproteobacteria</taxon>
        <taxon>Enterobacterales</taxon>
        <taxon>Enterobacteriaceae</taxon>
        <taxon>Leclercia</taxon>
    </lineage>
</organism>
<sequence>MIFIPCVKGISHNEAEKILPAWSEKGANVLLHSVLSAAQEL</sequence>
<dbReference type="SUPFAM" id="SSF53187">
    <property type="entry name" value="Zn-dependent exopeptidases"/>
    <property type="match status" value="1"/>
</dbReference>
<reference evidence="1 2" key="1">
    <citation type="submission" date="2019-05" db="EMBL/GenBank/DDBJ databases">
        <authorList>
            <consortium name="Pathogen Informatics"/>
        </authorList>
    </citation>
    <scope>NUCLEOTIDE SEQUENCE [LARGE SCALE GENOMIC DNA]</scope>
    <source>
        <strain evidence="1 2">NCTC13032</strain>
    </source>
</reference>
<dbReference type="Gene3D" id="3.40.630.10">
    <property type="entry name" value="Zn peptidases"/>
    <property type="match status" value="1"/>
</dbReference>
<dbReference type="Proteomes" id="UP000310719">
    <property type="component" value="Chromosome"/>
</dbReference>
<keyword evidence="1" id="KW-0378">Hydrolase</keyword>
<accession>A0A4U9HUR2</accession>
<dbReference type="EMBL" id="LR590464">
    <property type="protein sequence ID" value="VTP68352.1"/>
    <property type="molecule type" value="Genomic_DNA"/>
</dbReference>
<name>A0A4U9HUR2_9ENTR</name>
<evidence type="ECO:0000313" key="1">
    <source>
        <dbReference type="EMBL" id="VTP68352.1"/>
    </source>
</evidence>